<keyword evidence="2" id="KW-1185">Reference proteome</keyword>
<proteinExistence type="predicted"/>
<dbReference type="OrthoDB" id="68731at2"/>
<dbReference type="InterPro" id="IPR011466">
    <property type="entry name" value="DUF1572"/>
</dbReference>
<organism evidence="1 2">
    <name type="scientific">Chitinophaga niabensis</name>
    <dbReference type="NCBI Taxonomy" id="536979"/>
    <lineage>
        <taxon>Bacteria</taxon>
        <taxon>Pseudomonadati</taxon>
        <taxon>Bacteroidota</taxon>
        <taxon>Chitinophagia</taxon>
        <taxon>Chitinophagales</taxon>
        <taxon>Chitinophagaceae</taxon>
        <taxon>Chitinophaga</taxon>
    </lineage>
</organism>
<name>A0A1N6D8I9_9BACT</name>
<evidence type="ECO:0000313" key="1">
    <source>
        <dbReference type="EMBL" id="SIN67037.1"/>
    </source>
</evidence>
<dbReference type="Gene3D" id="1.20.120.450">
    <property type="entry name" value="dinb family like domain"/>
    <property type="match status" value="1"/>
</dbReference>
<protein>
    <recommendedName>
        <fullName evidence="3">DinB superfamily protein</fullName>
    </recommendedName>
</protein>
<dbReference type="EMBL" id="FSRA01000001">
    <property type="protein sequence ID" value="SIN67037.1"/>
    <property type="molecule type" value="Genomic_DNA"/>
</dbReference>
<sequence length="178" mass="20205">MDTENIYLESVKQRLLGYKALAEKTFAQLTDEQIHWQPAGEPNNIYIIVKHMSGNMLSRFTDFLTSDGEKPWRQRDAEFEDDAPNGTKAAMLLTWEKGWNCMMQAINSLTAADLAKTIYIRTEPHTVIDAINRQLAHHPYHVGQIVYIGKVLKGEGWQSLSIPKGNSQQFNQEKAAGK</sequence>
<dbReference type="Proteomes" id="UP000185003">
    <property type="component" value="Unassembled WGS sequence"/>
</dbReference>
<dbReference type="AlphaFoldDB" id="A0A1N6D8I9"/>
<gene>
    <name evidence="1" type="ORF">SAMN04488055_0447</name>
</gene>
<dbReference type="RefSeq" id="WP_074237538.1">
    <property type="nucleotide sequence ID" value="NZ_FSRA01000001.1"/>
</dbReference>
<reference evidence="1 2" key="1">
    <citation type="submission" date="2016-11" db="EMBL/GenBank/DDBJ databases">
        <authorList>
            <person name="Jaros S."/>
            <person name="Januszkiewicz K."/>
            <person name="Wedrychowicz H."/>
        </authorList>
    </citation>
    <scope>NUCLEOTIDE SEQUENCE [LARGE SCALE GENOMIC DNA]</scope>
    <source>
        <strain evidence="1 2">DSM 24787</strain>
    </source>
</reference>
<dbReference type="InterPro" id="IPR034660">
    <property type="entry name" value="DinB/YfiT-like"/>
</dbReference>
<evidence type="ECO:0000313" key="2">
    <source>
        <dbReference type="Proteomes" id="UP000185003"/>
    </source>
</evidence>
<evidence type="ECO:0008006" key="3">
    <source>
        <dbReference type="Google" id="ProtNLM"/>
    </source>
</evidence>
<dbReference type="SUPFAM" id="SSF109854">
    <property type="entry name" value="DinB/YfiT-like putative metalloenzymes"/>
    <property type="match status" value="1"/>
</dbReference>
<accession>A0A1N6D8I9</accession>
<dbReference type="STRING" id="536979.SAMN04488055_0447"/>
<dbReference type="Pfam" id="PF07609">
    <property type="entry name" value="DUF1572"/>
    <property type="match status" value="1"/>
</dbReference>